<evidence type="ECO:0000313" key="2">
    <source>
        <dbReference type="Proteomes" id="UP001472677"/>
    </source>
</evidence>
<name>A0ABR2AHW5_9ROSI</name>
<reference evidence="1 2" key="1">
    <citation type="journal article" date="2024" name="G3 (Bethesda)">
        <title>Genome assembly of Hibiscus sabdariffa L. provides insights into metabolisms of medicinal natural products.</title>
        <authorList>
            <person name="Kim T."/>
        </authorList>
    </citation>
    <scope>NUCLEOTIDE SEQUENCE [LARGE SCALE GENOMIC DNA]</scope>
    <source>
        <strain evidence="1">TK-2024</strain>
        <tissue evidence="1">Old leaves</tissue>
    </source>
</reference>
<comment type="caution">
    <text evidence="1">The sequence shown here is derived from an EMBL/GenBank/DDBJ whole genome shotgun (WGS) entry which is preliminary data.</text>
</comment>
<protein>
    <submittedName>
        <fullName evidence="1">Uncharacterized protein</fullName>
    </submittedName>
</protein>
<accession>A0ABR2AHW5</accession>
<keyword evidence="2" id="KW-1185">Reference proteome</keyword>
<dbReference type="Proteomes" id="UP001472677">
    <property type="component" value="Unassembled WGS sequence"/>
</dbReference>
<proteinExistence type="predicted"/>
<sequence>MQFCELNEVKPLQNKERITSKWPINEITIGRMVRATKVPTPKVGTKKKEEKGKAKVDAATENVPTSDEVWTKVLAIKYKLNALTRTLGRVATTVKKLDLAHNLFYAYVKTWKKFALAAKSRITLVALSKFLEFPPIICSYDFISNLVTK</sequence>
<evidence type="ECO:0000313" key="1">
    <source>
        <dbReference type="EMBL" id="KAK8492912.1"/>
    </source>
</evidence>
<dbReference type="EMBL" id="JBBPBM010000675">
    <property type="protein sequence ID" value="KAK8492912.1"/>
    <property type="molecule type" value="Genomic_DNA"/>
</dbReference>
<gene>
    <name evidence="1" type="ORF">V6N12_017757</name>
</gene>
<organism evidence="1 2">
    <name type="scientific">Hibiscus sabdariffa</name>
    <name type="common">roselle</name>
    <dbReference type="NCBI Taxonomy" id="183260"/>
    <lineage>
        <taxon>Eukaryota</taxon>
        <taxon>Viridiplantae</taxon>
        <taxon>Streptophyta</taxon>
        <taxon>Embryophyta</taxon>
        <taxon>Tracheophyta</taxon>
        <taxon>Spermatophyta</taxon>
        <taxon>Magnoliopsida</taxon>
        <taxon>eudicotyledons</taxon>
        <taxon>Gunneridae</taxon>
        <taxon>Pentapetalae</taxon>
        <taxon>rosids</taxon>
        <taxon>malvids</taxon>
        <taxon>Malvales</taxon>
        <taxon>Malvaceae</taxon>
        <taxon>Malvoideae</taxon>
        <taxon>Hibiscus</taxon>
    </lineage>
</organism>